<sequence length="424" mass="45215">MAMESASHAFSEALGKYHPRLERLLFGVAMVGLLVVAHLQIQKSRDFEGGCGGMGLSAEAGGGGGGEETLLDCAAVTSGMGSELLGVSNVIWGFAFYVVVAALTAGMLWGGVALRRWLRRARLALIGGGAAYSLYLTVLQVGYLEGLCLPCLGSAVAVGGLCGCEGAMLLGEGEGITSGKTWNRQASVFARGVAIALLLSGANMAFSWEALFEPEDAMTGETREGKAEARCRLEDKTPIADQGKELVNRGDITLGSEGAGVTVIEYFDPNCPHCRSFHEVMMGIVRGYREEVQFVFKPYPLGKESLPEIGALYAAHRRGEFKDMLEAQYERQKETGGISIEDVQAISDTIGLDATSVLRAVSTKGYRMRAIKNASRGQNVGVDRVPTVLINGHFAGTRRGRCLAAFIEAAKRGELQPGKTYRSK</sequence>
<evidence type="ECO:0000256" key="7">
    <source>
        <dbReference type="ARBA" id="ARBA00023136"/>
    </source>
</evidence>
<feature type="transmembrane region" description="Helical" evidence="10">
    <location>
        <begin position="90"/>
        <end position="111"/>
    </location>
</feature>
<evidence type="ECO:0000313" key="12">
    <source>
        <dbReference type="EMBL" id="MCS3709827.1"/>
    </source>
</evidence>
<comment type="subcellular location">
    <subcellularLocation>
        <location evidence="1">Membrane</location>
        <topology evidence="1">Multi-pass membrane protein</topology>
    </subcellularLocation>
</comment>
<keyword evidence="7 10" id="KW-0472">Membrane</keyword>
<evidence type="ECO:0000256" key="8">
    <source>
        <dbReference type="ARBA" id="ARBA00023157"/>
    </source>
</evidence>
<evidence type="ECO:0000256" key="2">
    <source>
        <dbReference type="ARBA" id="ARBA00006214"/>
    </source>
</evidence>
<evidence type="ECO:0000313" key="13">
    <source>
        <dbReference type="Proteomes" id="UP001155057"/>
    </source>
</evidence>
<evidence type="ECO:0000256" key="4">
    <source>
        <dbReference type="ARBA" id="ARBA00022719"/>
    </source>
</evidence>
<evidence type="ECO:0000256" key="6">
    <source>
        <dbReference type="ARBA" id="ARBA00023002"/>
    </source>
</evidence>
<dbReference type="PROSITE" id="PS00194">
    <property type="entry name" value="THIOREDOXIN_1"/>
    <property type="match status" value="1"/>
</dbReference>
<evidence type="ECO:0000256" key="9">
    <source>
        <dbReference type="ARBA" id="ARBA00023284"/>
    </source>
</evidence>
<keyword evidence="9" id="KW-0676">Redox-active center</keyword>
<reference evidence="12" key="1">
    <citation type="submission" date="2022-08" db="EMBL/GenBank/DDBJ databases">
        <title>Genomic Encyclopedia of Type Strains, Phase V (KMG-V): Genome sequencing to study the core and pangenomes of soil and plant-associated prokaryotes.</title>
        <authorList>
            <person name="Whitman W."/>
        </authorList>
    </citation>
    <scope>NUCLEOTIDE SEQUENCE</scope>
    <source>
        <strain evidence="12">SP3049</strain>
    </source>
</reference>
<proteinExistence type="inferred from homology"/>
<dbReference type="Pfam" id="PF13462">
    <property type="entry name" value="Thioredoxin_4"/>
    <property type="match status" value="1"/>
</dbReference>
<dbReference type="Proteomes" id="UP001155057">
    <property type="component" value="Unassembled WGS sequence"/>
</dbReference>
<dbReference type="InterPro" id="IPR036249">
    <property type="entry name" value="Thioredoxin-like_sf"/>
</dbReference>
<dbReference type="GO" id="GO:0048038">
    <property type="term" value="F:quinone binding"/>
    <property type="evidence" value="ECO:0007669"/>
    <property type="project" value="UniProtKB-KW"/>
</dbReference>
<dbReference type="Gene3D" id="3.40.30.10">
    <property type="entry name" value="Glutaredoxin"/>
    <property type="match status" value="1"/>
</dbReference>
<feature type="transmembrane region" description="Helical" evidence="10">
    <location>
        <begin position="21"/>
        <end position="41"/>
    </location>
</feature>
<evidence type="ECO:0000256" key="5">
    <source>
        <dbReference type="ARBA" id="ARBA00022989"/>
    </source>
</evidence>
<evidence type="ECO:0000256" key="1">
    <source>
        <dbReference type="ARBA" id="ARBA00004141"/>
    </source>
</evidence>
<dbReference type="SMART" id="SM00756">
    <property type="entry name" value="VKc"/>
    <property type="match status" value="1"/>
</dbReference>
<comment type="caution">
    <text evidence="12">The sequence shown here is derived from an EMBL/GenBank/DDBJ whole genome shotgun (WGS) entry which is preliminary data.</text>
</comment>
<organism evidence="12 13">
    <name type="scientific">Salinibacter ruber</name>
    <dbReference type="NCBI Taxonomy" id="146919"/>
    <lineage>
        <taxon>Bacteria</taxon>
        <taxon>Pseudomonadati</taxon>
        <taxon>Rhodothermota</taxon>
        <taxon>Rhodothermia</taxon>
        <taxon>Rhodothermales</taxon>
        <taxon>Salinibacteraceae</taxon>
        <taxon>Salinibacter</taxon>
    </lineage>
</organism>
<evidence type="ECO:0000256" key="10">
    <source>
        <dbReference type="SAM" id="Phobius"/>
    </source>
</evidence>
<keyword evidence="3 10" id="KW-0812">Transmembrane</keyword>
<dbReference type="Pfam" id="PF07884">
    <property type="entry name" value="VKOR"/>
    <property type="match status" value="1"/>
</dbReference>
<evidence type="ECO:0000256" key="3">
    <source>
        <dbReference type="ARBA" id="ARBA00022692"/>
    </source>
</evidence>
<keyword evidence="6" id="KW-0560">Oxidoreductase</keyword>
<dbReference type="InterPro" id="IPR017937">
    <property type="entry name" value="Thioredoxin_CS"/>
</dbReference>
<gene>
    <name evidence="12" type="ORF">GGP61_001431</name>
</gene>
<feature type="domain" description="Vitamin K epoxide reductase" evidence="11">
    <location>
        <begin position="18"/>
        <end position="169"/>
    </location>
</feature>
<dbReference type="InterPro" id="IPR012932">
    <property type="entry name" value="VKOR"/>
</dbReference>
<dbReference type="SUPFAM" id="SSF52833">
    <property type="entry name" value="Thioredoxin-like"/>
    <property type="match status" value="1"/>
</dbReference>
<dbReference type="InterPro" id="IPR012336">
    <property type="entry name" value="Thioredoxin-like_fold"/>
</dbReference>
<protein>
    <submittedName>
        <fullName evidence="12">Membrane protein/predicted DsbA family dithiol-disulfide isomerase</fullName>
    </submittedName>
</protein>
<keyword evidence="12" id="KW-0413">Isomerase</keyword>
<dbReference type="AlphaFoldDB" id="A0A9X2TEU0"/>
<dbReference type="GO" id="GO:0016853">
    <property type="term" value="F:isomerase activity"/>
    <property type="evidence" value="ECO:0007669"/>
    <property type="project" value="UniProtKB-KW"/>
</dbReference>
<keyword evidence="8" id="KW-1015">Disulfide bond</keyword>
<dbReference type="CDD" id="cd02972">
    <property type="entry name" value="DsbA_family"/>
    <property type="match status" value="1"/>
</dbReference>
<name>A0A9X2TEU0_9BACT</name>
<accession>A0A9X2TEU0</accession>
<dbReference type="InterPro" id="IPR038354">
    <property type="entry name" value="VKOR_sf"/>
</dbReference>
<dbReference type="Gene3D" id="1.20.1440.130">
    <property type="entry name" value="VKOR domain"/>
    <property type="match status" value="1"/>
</dbReference>
<feature type="transmembrane region" description="Helical" evidence="10">
    <location>
        <begin position="123"/>
        <end position="144"/>
    </location>
</feature>
<comment type="similarity">
    <text evidence="2">Belongs to the VKOR family.</text>
</comment>
<keyword evidence="5 10" id="KW-1133">Transmembrane helix</keyword>
<keyword evidence="4" id="KW-0874">Quinone</keyword>
<dbReference type="RefSeq" id="WP_259123710.1">
    <property type="nucleotide sequence ID" value="NZ_JANTZO010000005.1"/>
</dbReference>
<evidence type="ECO:0000259" key="11">
    <source>
        <dbReference type="SMART" id="SM00756"/>
    </source>
</evidence>
<dbReference type="EMBL" id="JANUAE010000004">
    <property type="protein sequence ID" value="MCS3709827.1"/>
    <property type="molecule type" value="Genomic_DNA"/>
</dbReference>
<dbReference type="GO" id="GO:0016020">
    <property type="term" value="C:membrane"/>
    <property type="evidence" value="ECO:0007669"/>
    <property type="project" value="UniProtKB-SubCell"/>
</dbReference>
<dbReference type="GO" id="GO:0016491">
    <property type="term" value="F:oxidoreductase activity"/>
    <property type="evidence" value="ECO:0007669"/>
    <property type="project" value="UniProtKB-KW"/>
</dbReference>